<evidence type="ECO:0000313" key="2">
    <source>
        <dbReference type="Proteomes" id="UP000652761"/>
    </source>
</evidence>
<evidence type="ECO:0000313" key="1">
    <source>
        <dbReference type="EMBL" id="MQL85894.1"/>
    </source>
</evidence>
<proteinExistence type="predicted"/>
<name>A0A843UW82_COLES</name>
<dbReference type="Proteomes" id="UP000652761">
    <property type="component" value="Unassembled WGS sequence"/>
</dbReference>
<accession>A0A843UW82</accession>
<protein>
    <submittedName>
        <fullName evidence="1">Uncharacterized protein</fullName>
    </submittedName>
</protein>
<sequence length="212" mass="24461">MFDSVRELLPRSLIWVHQHRRYSHPFRIILTPSAKELTITFRPGIRIAYVSTIRNRHSEMVDRTLVSRNSVLGPKFHRGAYVVIHRLSYPFGKTWIFVRAVIRTARESPIWNRHFDPVGTRSDSEISSLAPKFLPGAWSRAADAIAYGHPFAQTGITFRSVIVIAYKTPIRNRHSETLVVPLLPQAIRCHFSVKKTSFLTPKLRFRITISSF</sequence>
<dbReference type="EMBL" id="NMUH01000857">
    <property type="protein sequence ID" value="MQL85894.1"/>
    <property type="molecule type" value="Genomic_DNA"/>
</dbReference>
<keyword evidence="2" id="KW-1185">Reference proteome</keyword>
<organism evidence="1 2">
    <name type="scientific">Colocasia esculenta</name>
    <name type="common">Wild taro</name>
    <name type="synonym">Arum esculentum</name>
    <dbReference type="NCBI Taxonomy" id="4460"/>
    <lineage>
        <taxon>Eukaryota</taxon>
        <taxon>Viridiplantae</taxon>
        <taxon>Streptophyta</taxon>
        <taxon>Embryophyta</taxon>
        <taxon>Tracheophyta</taxon>
        <taxon>Spermatophyta</taxon>
        <taxon>Magnoliopsida</taxon>
        <taxon>Liliopsida</taxon>
        <taxon>Araceae</taxon>
        <taxon>Aroideae</taxon>
        <taxon>Colocasieae</taxon>
        <taxon>Colocasia</taxon>
    </lineage>
</organism>
<dbReference type="AlphaFoldDB" id="A0A843UW82"/>
<gene>
    <name evidence="1" type="ORF">Taro_018418</name>
</gene>
<comment type="caution">
    <text evidence="1">The sequence shown here is derived from an EMBL/GenBank/DDBJ whole genome shotgun (WGS) entry which is preliminary data.</text>
</comment>
<reference evidence="1" key="1">
    <citation type="submission" date="2017-07" db="EMBL/GenBank/DDBJ databases">
        <title>Taro Niue Genome Assembly and Annotation.</title>
        <authorList>
            <person name="Atibalentja N."/>
            <person name="Keating K."/>
            <person name="Fields C.J."/>
        </authorList>
    </citation>
    <scope>NUCLEOTIDE SEQUENCE</scope>
    <source>
        <strain evidence="1">Niue_2</strain>
        <tissue evidence="1">Leaf</tissue>
    </source>
</reference>